<feature type="transmembrane region" description="Helical" evidence="2">
    <location>
        <begin position="156"/>
        <end position="180"/>
    </location>
</feature>
<keyword evidence="5" id="KW-1185">Reference proteome</keyword>
<protein>
    <recommendedName>
        <fullName evidence="3">Urease accessory protein UreH-like transmembrane domain-containing protein</fullName>
    </recommendedName>
</protein>
<dbReference type="RefSeq" id="WP_142532945.1">
    <property type="nucleotide sequence ID" value="NZ_FXTB01000003.1"/>
</dbReference>
<accession>A0A521CMT4</accession>
<feature type="transmembrane region" description="Helical" evidence="2">
    <location>
        <begin position="76"/>
        <end position="95"/>
    </location>
</feature>
<feature type="transmembrane region" description="Helical" evidence="2">
    <location>
        <begin position="6"/>
        <end position="31"/>
    </location>
</feature>
<feature type="region of interest" description="Disordered" evidence="1">
    <location>
        <begin position="232"/>
        <end position="254"/>
    </location>
</feature>
<feature type="compositionally biased region" description="Polar residues" evidence="1">
    <location>
        <begin position="242"/>
        <end position="254"/>
    </location>
</feature>
<evidence type="ECO:0000313" key="4">
    <source>
        <dbReference type="EMBL" id="SMO60000.1"/>
    </source>
</evidence>
<keyword evidence="2" id="KW-0812">Transmembrane</keyword>
<evidence type="ECO:0000256" key="1">
    <source>
        <dbReference type="SAM" id="MobiDB-lite"/>
    </source>
</evidence>
<dbReference type="InterPro" id="IPR039447">
    <property type="entry name" value="UreH-like_TM_dom"/>
</dbReference>
<gene>
    <name evidence="4" type="ORF">SAMN06265379_103244</name>
</gene>
<dbReference type="PANTHER" id="PTHR42208">
    <property type="entry name" value="HEAVY METAL TRANSPORTER-RELATED"/>
    <property type="match status" value="1"/>
</dbReference>
<keyword evidence="2" id="KW-1133">Transmembrane helix</keyword>
<evidence type="ECO:0000256" key="2">
    <source>
        <dbReference type="SAM" id="Phobius"/>
    </source>
</evidence>
<dbReference type="EMBL" id="FXTB01000003">
    <property type="protein sequence ID" value="SMO60000.1"/>
    <property type="molecule type" value="Genomic_DNA"/>
</dbReference>
<feature type="transmembrane region" description="Helical" evidence="2">
    <location>
        <begin position="122"/>
        <end position="144"/>
    </location>
</feature>
<feature type="transmembrane region" description="Helical" evidence="2">
    <location>
        <begin position="192"/>
        <end position="216"/>
    </location>
</feature>
<reference evidence="4 5" key="1">
    <citation type="submission" date="2017-05" db="EMBL/GenBank/DDBJ databases">
        <authorList>
            <person name="Varghese N."/>
            <person name="Submissions S."/>
        </authorList>
    </citation>
    <scope>NUCLEOTIDE SEQUENCE [LARGE SCALE GENOMIC DNA]</scope>
    <source>
        <strain evidence="4 5">DSM 27040</strain>
    </source>
</reference>
<organism evidence="4 5">
    <name type="scientific">Saccharicrinis carchari</name>
    <dbReference type="NCBI Taxonomy" id="1168039"/>
    <lineage>
        <taxon>Bacteria</taxon>
        <taxon>Pseudomonadati</taxon>
        <taxon>Bacteroidota</taxon>
        <taxon>Bacteroidia</taxon>
        <taxon>Marinilabiliales</taxon>
        <taxon>Marinilabiliaceae</taxon>
        <taxon>Saccharicrinis</taxon>
    </lineage>
</organism>
<dbReference type="Proteomes" id="UP000319040">
    <property type="component" value="Unassembled WGS sequence"/>
</dbReference>
<name>A0A521CMT4_SACCC</name>
<keyword evidence="2" id="KW-0472">Membrane</keyword>
<dbReference type="PANTHER" id="PTHR42208:SF1">
    <property type="entry name" value="HEAVY METAL TRANSPORTER"/>
    <property type="match status" value="1"/>
</dbReference>
<evidence type="ECO:0000259" key="3">
    <source>
        <dbReference type="Pfam" id="PF13386"/>
    </source>
</evidence>
<proteinExistence type="predicted"/>
<dbReference type="Pfam" id="PF13386">
    <property type="entry name" value="DsbD_2"/>
    <property type="match status" value="1"/>
</dbReference>
<dbReference type="AlphaFoldDB" id="A0A521CMT4"/>
<evidence type="ECO:0000313" key="5">
    <source>
        <dbReference type="Proteomes" id="UP000319040"/>
    </source>
</evidence>
<feature type="transmembrane region" description="Helical" evidence="2">
    <location>
        <begin position="52"/>
        <end position="70"/>
    </location>
</feature>
<feature type="domain" description="Urease accessory protein UreH-like transmembrane" evidence="3">
    <location>
        <begin position="7"/>
        <end position="203"/>
    </location>
</feature>
<sequence>MEIILTGFVLGIMGSLHCAGMCGPIALSLPLHGKAIGAKVVSGVMYNLGRTVTYGIMGAIFGLIGQGLSLVGFQQWVSVAMGALMILSVLLPSIFKSAQPQKMPIVGLVRKGIQRLFVKRSFGGLFLIGLLNGLLPCGLVYLAIAGAIGTGDVTSGTLFMILFGLGTIPMMLGISLVGNMANVAIREKVNKVIPVLVVVIGIIFILRGLSLGIPFLSPPEKKLHPQMHVEQTVGETKGNTKEAISSSCCQRGED</sequence>
<dbReference type="OrthoDB" id="594443at2"/>